<dbReference type="GO" id="GO:0030182">
    <property type="term" value="P:neuron differentiation"/>
    <property type="evidence" value="ECO:0007669"/>
    <property type="project" value="TreeGrafter"/>
</dbReference>
<evidence type="ECO:0000256" key="7">
    <source>
        <dbReference type="SAM" id="MobiDB-lite"/>
    </source>
</evidence>
<comment type="subcellular location">
    <subcellularLocation>
        <location evidence="1 6">Nucleus</location>
    </subcellularLocation>
</comment>
<dbReference type="OrthoDB" id="5399138at2759"/>
<dbReference type="GO" id="GO:0045317">
    <property type="term" value="P:equator specification"/>
    <property type="evidence" value="ECO:0007669"/>
    <property type="project" value="UniProtKB-ARBA"/>
</dbReference>
<proteinExistence type="inferred from homology"/>
<evidence type="ECO:0000259" key="8">
    <source>
        <dbReference type="PROSITE" id="PS50071"/>
    </source>
</evidence>
<feature type="compositionally biased region" description="Gly residues" evidence="7">
    <location>
        <begin position="454"/>
        <end position="464"/>
    </location>
</feature>
<dbReference type="InterPro" id="IPR017970">
    <property type="entry name" value="Homeobox_CS"/>
</dbReference>
<dbReference type="PROSITE" id="PS00027">
    <property type="entry name" value="HOMEOBOX_1"/>
    <property type="match status" value="1"/>
</dbReference>
<name>A0A8S1C9E4_9INSE</name>
<feature type="DNA-binding region" description="Homeobox" evidence="6">
    <location>
        <begin position="200"/>
        <end position="262"/>
    </location>
</feature>
<feature type="domain" description="Homeobox" evidence="8">
    <location>
        <begin position="198"/>
        <end position="261"/>
    </location>
</feature>
<organism evidence="9 10">
    <name type="scientific">Cloeon dipterum</name>
    <dbReference type="NCBI Taxonomy" id="197152"/>
    <lineage>
        <taxon>Eukaryota</taxon>
        <taxon>Metazoa</taxon>
        <taxon>Ecdysozoa</taxon>
        <taxon>Arthropoda</taxon>
        <taxon>Hexapoda</taxon>
        <taxon>Insecta</taxon>
        <taxon>Pterygota</taxon>
        <taxon>Palaeoptera</taxon>
        <taxon>Ephemeroptera</taxon>
        <taxon>Pisciforma</taxon>
        <taxon>Baetidae</taxon>
        <taxon>Cloeon</taxon>
    </lineage>
</organism>
<dbReference type="InterPro" id="IPR008422">
    <property type="entry name" value="KN_HD"/>
</dbReference>
<dbReference type="SMART" id="SM00389">
    <property type="entry name" value="HOX"/>
    <property type="match status" value="1"/>
</dbReference>
<accession>A0A8S1C9E4</accession>
<evidence type="ECO:0000256" key="2">
    <source>
        <dbReference type="ARBA" id="ARBA00008446"/>
    </source>
</evidence>
<dbReference type="SMART" id="SM00548">
    <property type="entry name" value="IRO"/>
    <property type="match status" value="1"/>
</dbReference>
<sequence>MDPEVDSNLCWADASSSEQPDEQQYLPQGTDSLSCHPHLDQQQQQQQEDTLHHHQDPEFKGADEQLLVGGQPTAGVTPGTPGSASHGGNGGGSACCESGRPIVVDPVSGQSVCSCQYDPRLFSSYPRLSTYGATYPSADQSPYSGIDSSAFYSPLGNHYGLKDSTAVADVAWSNGLQATTSYYHPYDPSLAYAYPGGYDLAARRKNATRESTATLKSWLNEHKKNPYPTKGEKIMLAIITKMTLTQVSTWFANARRRLKKENKMTWEPKNKTDDDDDALASDGDEDIKDNRQPMRGMDHKMEEKGALMMAQHHLHHLHIKPEMGSMMLGDEDEDDPQKPLMLKDEVKSDCGVPIPATKPKIWSLADTAACKTPPPTMQLSSQPWLPPSNNNFALPASISPSAATAPYSRYNLLSGGYSGAAAGGHSACSVGASGFPEVQTDTPPQTPPNMKLPPGGGNSSGFGGQPQHPSQHQHHHMQQPPPQPPGTHPHPQQQQQPQQPPSAQQFIQTSYGSYIGHMTSSHAKDRTKDAMGYHSQHHIMMNGAAPANVQGAATEGSTAFKPFYKSAHPLSGYPGVSGQRCRSR</sequence>
<dbReference type="GO" id="GO:0007474">
    <property type="term" value="P:imaginal disc-derived wing vein specification"/>
    <property type="evidence" value="ECO:0007669"/>
    <property type="project" value="UniProtKB-ARBA"/>
</dbReference>
<feature type="compositionally biased region" description="Basic and acidic residues" evidence="7">
    <location>
        <begin position="262"/>
        <end position="272"/>
    </location>
</feature>
<keyword evidence="5 6" id="KW-0539">Nucleus</keyword>
<dbReference type="GO" id="GO:0000978">
    <property type="term" value="F:RNA polymerase II cis-regulatory region sequence-specific DNA binding"/>
    <property type="evidence" value="ECO:0007669"/>
    <property type="project" value="TreeGrafter"/>
</dbReference>
<dbReference type="InterPro" id="IPR003893">
    <property type="entry name" value="Iroquois_homeo"/>
</dbReference>
<comment type="similarity">
    <text evidence="2">Belongs to the TALE/IRO homeobox family.</text>
</comment>
<gene>
    <name evidence="9" type="ORF">CLODIP_2_CD09938</name>
</gene>
<evidence type="ECO:0000313" key="9">
    <source>
        <dbReference type="EMBL" id="CAB3363807.1"/>
    </source>
</evidence>
<keyword evidence="3 6" id="KW-0238">DNA-binding</keyword>
<dbReference type="GO" id="GO:0045926">
    <property type="term" value="P:negative regulation of growth"/>
    <property type="evidence" value="ECO:0007669"/>
    <property type="project" value="UniProtKB-ARBA"/>
</dbReference>
<feature type="region of interest" description="Disordered" evidence="7">
    <location>
        <begin position="433"/>
        <end position="505"/>
    </location>
</feature>
<dbReference type="PANTHER" id="PTHR11211:SF46">
    <property type="entry name" value="HOMEOBOX PROTEIN ARAUCAN-RELATED"/>
    <property type="match status" value="1"/>
</dbReference>
<feature type="region of interest" description="Disordered" evidence="7">
    <location>
        <begin position="262"/>
        <end position="295"/>
    </location>
</feature>
<evidence type="ECO:0000256" key="3">
    <source>
        <dbReference type="ARBA" id="ARBA00023125"/>
    </source>
</evidence>
<feature type="region of interest" description="Disordered" evidence="7">
    <location>
        <begin position="69"/>
        <end position="92"/>
    </location>
</feature>
<comment type="caution">
    <text evidence="9">The sequence shown here is derived from an EMBL/GenBank/DDBJ whole genome shotgun (WGS) entry which is preliminary data.</text>
</comment>
<evidence type="ECO:0000256" key="4">
    <source>
        <dbReference type="ARBA" id="ARBA00023155"/>
    </source>
</evidence>
<dbReference type="InterPro" id="IPR001356">
    <property type="entry name" value="HD"/>
</dbReference>
<evidence type="ECO:0000256" key="6">
    <source>
        <dbReference type="PROSITE-ProRule" id="PRU00108"/>
    </source>
</evidence>
<dbReference type="FunFam" id="1.10.10.60:FF:000003">
    <property type="entry name" value="Iroquois-class homeobox protein IRX"/>
    <property type="match status" value="1"/>
</dbReference>
<keyword evidence="10" id="KW-1185">Reference proteome</keyword>
<keyword evidence="4 6" id="KW-0371">Homeobox</keyword>
<dbReference type="EMBL" id="CADEPI010000013">
    <property type="protein sequence ID" value="CAB3363807.1"/>
    <property type="molecule type" value="Genomic_DNA"/>
</dbReference>
<dbReference type="InterPro" id="IPR009057">
    <property type="entry name" value="Homeodomain-like_sf"/>
</dbReference>
<dbReference type="SUPFAM" id="SSF46689">
    <property type="entry name" value="Homeodomain-like"/>
    <property type="match status" value="1"/>
</dbReference>
<protein>
    <recommendedName>
        <fullName evidence="8">Homeobox domain-containing protein</fullName>
    </recommendedName>
</protein>
<evidence type="ECO:0000313" key="10">
    <source>
        <dbReference type="Proteomes" id="UP000494165"/>
    </source>
</evidence>
<feature type="compositionally biased region" description="Pro residues" evidence="7">
    <location>
        <begin position="479"/>
        <end position="488"/>
    </location>
</feature>
<evidence type="ECO:0000256" key="1">
    <source>
        <dbReference type="ARBA" id="ARBA00004123"/>
    </source>
</evidence>
<feature type="compositionally biased region" description="Acidic residues" evidence="7">
    <location>
        <begin position="273"/>
        <end position="287"/>
    </location>
</feature>
<feature type="compositionally biased region" description="Low complexity" evidence="7">
    <location>
        <begin position="489"/>
        <end position="505"/>
    </location>
</feature>
<dbReference type="AlphaFoldDB" id="A0A8S1C9E4"/>
<evidence type="ECO:0000256" key="5">
    <source>
        <dbReference type="ARBA" id="ARBA00023242"/>
    </source>
</evidence>
<dbReference type="PANTHER" id="PTHR11211">
    <property type="entry name" value="IROQUOIS-CLASS HOMEODOMAIN PROTEIN IRX"/>
    <property type="match status" value="1"/>
</dbReference>
<dbReference type="Gene3D" id="1.10.10.60">
    <property type="entry name" value="Homeodomain-like"/>
    <property type="match status" value="1"/>
</dbReference>
<reference evidence="9 10" key="1">
    <citation type="submission" date="2020-04" db="EMBL/GenBank/DDBJ databases">
        <authorList>
            <person name="Alioto T."/>
            <person name="Alioto T."/>
            <person name="Gomez Garrido J."/>
        </authorList>
    </citation>
    <scope>NUCLEOTIDE SEQUENCE [LARGE SCALE GENOMIC DNA]</scope>
</reference>
<dbReference type="GO" id="GO:0048468">
    <property type="term" value="P:cell development"/>
    <property type="evidence" value="ECO:0007669"/>
    <property type="project" value="TreeGrafter"/>
</dbReference>
<dbReference type="GO" id="GO:0005634">
    <property type="term" value="C:nucleus"/>
    <property type="evidence" value="ECO:0007669"/>
    <property type="project" value="UniProtKB-SubCell"/>
</dbReference>
<dbReference type="Proteomes" id="UP000494165">
    <property type="component" value="Unassembled WGS sequence"/>
</dbReference>
<dbReference type="Pfam" id="PF05920">
    <property type="entry name" value="Homeobox_KN"/>
    <property type="match status" value="1"/>
</dbReference>
<dbReference type="CDD" id="cd00086">
    <property type="entry name" value="homeodomain"/>
    <property type="match status" value="1"/>
</dbReference>
<dbReference type="GO" id="GO:0042693">
    <property type="term" value="P:muscle cell fate commitment"/>
    <property type="evidence" value="ECO:0007669"/>
    <property type="project" value="UniProtKB-ARBA"/>
</dbReference>
<dbReference type="PROSITE" id="PS50071">
    <property type="entry name" value="HOMEOBOX_2"/>
    <property type="match status" value="1"/>
</dbReference>
<dbReference type="GO" id="GO:0000981">
    <property type="term" value="F:DNA-binding transcription factor activity, RNA polymerase II-specific"/>
    <property type="evidence" value="ECO:0007669"/>
    <property type="project" value="InterPro"/>
</dbReference>
<feature type="region of interest" description="Disordered" evidence="7">
    <location>
        <begin position="1"/>
        <end position="54"/>
    </location>
</feature>